<evidence type="ECO:0000256" key="3">
    <source>
        <dbReference type="ARBA" id="ARBA00004496"/>
    </source>
</evidence>
<comment type="pathway">
    <text evidence="4 15">Amino-acid biosynthesis; L-histidine biosynthesis; L-histidine from 5-phospho-alpha-D-ribose 1-diphosphate: step 3/9.</text>
</comment>
<dbReference type="AlphaFoldDB" id="A0A8D5A2X3"/>
<evidence type="ECO:0000256" key="8">
    <source>
        <dbReference type="ARBA" id="ARBA00022490"/>
    </source>
</evidence>
<evidence type="ECO:0000256" key="12">
    <source>
        <dbReference type="ARBA" id="ARBA00022840"/>
    </source>
</evidence>
<evidence type="ECO:0000313" key="18">
    <source>
        <dbReference type="Proteomes" id="UP000320585"/>
    </source>
</evidence>
<dbReference type="GO" id="GO:0000105">
    <property type="term" value="P:L-histidine biosynthetic process"/>
    <property type="evidence" value="ECO:0007669"/>
    <property type="project" value="UniProtKB-UniRule"/>
</dbReference>
<name>A0A8D5A2X3_9FIRM</name>
<dbReference type="InterPro" id="IPR021130">
    <property type="entry name" value="PRib-ATP_PPHydrolase-like"/>
</dbReference>
<dbReference type="GeneID" id="92717075"/>
<evidence type="ECO:0000313" key="17">
    <source>
        <dbReference type="EMBL" id="BBK25928.1"/>
    </source>
</evidence>
<evidence type="ECO:0000256" key="9">
    <source>
        <dbReference type="ARBA" id="ARBA00022605"/>
    </source>
</evidence>
<dbReference type="SUPFAM" id="SSF141734">
    <property type="entry name" value="HisI-like"/>
    <property type="match status" value="1"/>
</dbReference>
<comment type="pathway">
    <text evidence="5 15">Amino-acid biosynthesis; L-histidine biosynthesis; L-histidine from 5-phospho-alpha-D-ribose 1-diphosphate: step 2/9.</text>
</comment>
<feature type="region of interest" description="Phosphoribosyl-AMP cyclohydrolase" evidence="15">
    <location>
        <begin position="1"/>
        <end position="121"/>
    </location>
</feature>
<dbReference type="InterPro" id="IPR026660">
    <property type="entry name" value="PRA-CH"/>
</dbReference>
<evidence type="ECO:0000256" key="2">
    <source>
        <dbReference type="ARBA" id="ARBA00001460"/>
    </source>
</evidence>
<evidence type="ECO:0000256" key="14">
    <source>
        <dbReference type="ARBA" id="ARBA00023268"/>
    </source>
</evidence>
<keyword evidence="9 15" id="KW-0028">Amino-acid biosynthesis</keyword>
<organism evidence="17 18">
    <name type="scientific">Dialister hominis</name>
    <dbReference type="NCBI Taxonomy" id="2582419"/>
    <lineage>
        <taxon>Bacteria</taxon>
        <taxon>Bacillati</taxon>
        <taxon>Bacillota</taxon>
        <taxon>Negativicutes</taxon>
        <taxon>Veillonellales</taxon>
        <taxon>Veillonellaceae</taxon>
        <taxon>Dialister</taxon>
    </lineage>
</organism>
<accession>A0A8D5A2X3</accession>
<dbReference type="NCBIfam" id="TIGR03188">
    <property type="entry name" value="histidine_hisI"/>
    <property type="match status" value="1"/>
</dbReference>
<dbReference type="InterPro" id="IPR023019">
    <property type="entry name" value="His_synth_HisIE"/>
</dbReference>
<evidence type="ECO:0000256" key="13">
    <source>
        <dbReference type="ARBA" id="ARBA00023102"/>
    </source>
</evidence>
<evidence type="ECO:0000256" key="7">
    <source>
        <dbReference type="ARBA" id="ARBA00008299"/>
    </source>
</evidence>
<sequence length="225" mass="25900">MENVKPENIHFNEKGLIPAIVQDARSGEILMMAWMNKESLQKTLEARETWFYSRSRQKLWHKGEESGHIQHIERLYIDCDEDTIVAQVLPEGPACHTGNCTCFFRGIEGFTNQETKGTLSILHALSEEIKDRKKNPQPKSYTNYLLAEGSDKIDKKIGEEASEVIIADQHKDKKEITSESCDLLYHLFVLWENAGIDLYDIMAEMERRDEVKGNKKTVGHLDKTF</sequence>
<keyword evidence="11 15" id="KW-0378">Hydrolase</keyword>
<comment type="similarity">
    <text evidence="7 15">In the N-terminal section; belongs to the PRA-CH family.</text>
</comment>
<keyword evidence="12 15" id="KW-0067">ATP-binding</keyword>
<comment type="subcellular location">
    <subcellularLocation>
        <location evidence="3 15">Cytoplasm</location>
    </subcellularLocation>
</comment>
<dbReference type="Gene3D" id="3.10.20.810">
    <property type="entry name" value="Phosphoribosyl-AMP cyclohydrolase"/>
    <property type="match status" value="1"/>
</dbReference>
<dbReference type="HAMAP" id="MF_01020">
    <property type="entry name" value="HisE"/>
    <property type="match status" value="1"/>
</dbReference>
<comment type="catalytic activity">
    <reaction evidence="1 15">
        <text>1-(5-phospho-beta-D-ribosyl)-5'-AMP + H2O = 1-(5-phospho-beta-D-ribosyl)-5-[(5-phospho-beta-D-ribosylamino)methylideneamino]imidazole-4-carboxamide</text>
        <dbReference type="Rhea" id="RHEA:20049"/>
        <dbReference type="ChEBI" id="CHEBI:15377"/>
        <dbReference type="ChEBI" id="CHEBI:58435"/>
        <dbReference type="ChEBI" id="CHEBI:59457"/>
        <dbReference type="EC" id="3.5.4.19"/>
    </reaction>
</comment>
<feature type="domain" description="Phosphoribosyl-AMP cyclohydrolase" evidence="16">
    <location>
        <begin position="31"/>
        <end position="104"/>
    </location>
</feature>
<dbReference type="PANTHER" id="PTHR42945:SF9">
    <property type="entry name" value="HISTIDINE BIOSYNTHESIS BIFUNCTIONAL PROTEIN HISIE"/>
    <property type="match status" value="1"/>
</dbReference>
<dbReference type="Pfam" id="PF01503">
    <property type="entry name" value="PRA-PH"/>
    <property type="match status" value="1"/>
</dbReference>
<dbReference type="GO" id="GO:0004635">
    <property type="term" value="F:phosphoribosyl-AMP cyclohydrolase activity"/>
    <property type="evidence" value="ECO:0007669"/>
    <property type="project" value="UniProtKB-UniRule"/>
</dbReference>
<dbReference type="InterPro" id="IPR002496">
    <property type="entry name" value="PRib_AMP_CycHydrolase_dom"/>
</dbReference>
<dbReference type="Proteomes" id="UP000320585">
    <property type="component" value="Chromosome"/>
</dbReference>
<dbReference type="InterPro" id="IPR038019">
    <property type="entry name" value="PRib_AMP_CycHydrolase_sf"/>
</dbReference>
<dbReference type="Pfam" id="PF01502">
    <property type="entry name" value="PRA-CH"/>
    <property type="match status" value="1"/>
</dbReference>
<evidence type="ECO:0000256" key="6">
    <source>
        <dbReference type="ARBA" id="ARBA00007731"/>
    </source>
</evidence>
<dbReference type="InterPro" id="IPR008179">
    <property type="entry name" value="HisE"/>
</dbReference>
<dbReference type="OrthoDB" id="9795769at2"/>
<gene>
    <name evidence="15 17" type="primary">hisI</name>
    <name evidence="15" type="synonym">hisIE</name>
    <name evidence="17" type="ORF">Dia5BBH33_18630</name>
</gene>
<dbReference type="NCBIfam" id="NF000768">
    <property type="entry name" value="PRK00051.1"/>
    <property type="match status" value="1"/>
</dbReference>
<evidence type="ECO:0000256" key="15">
    <source>
        <dbReference type="HAMAP-Rule" id="MF_01019"/>
    </source>
</evidence>
<evidence type="ECO:0000256" key="11">
    <source>
        <dbReference type="ARBA" id="ARBA00022801"/>
    </source>
</evidence>
<dbReference type="SUPFAM" id="SSF101386">
    <property type="entry name" value="all-alpha NTP pyrophosphatases"/>
    <property type="match status" value="1"/>
</dbReference>
<evidence type="ECO:0000256" key="10">
    <source>
        <dbReference type="ARBA" id="ARBA00022741"/>
    </source>
</evidence>
<keyword evidence="18" id="KW-1185">Reference proteome</keyword>
<dbReference type="GO" id="GO:0005737">
    <property type="term" value="C:cytoplasm"/>
    <property type="evidence" value="ECO:0007669"/>
    <property type="project" value="UniProtKB-SubCell"/>
</dbReference>
<keyword evidence="14 15" id="KW-0511">Multifunctional enzyme</keyword>
<feature type="region of interest" description="Phosphoribosyl-ATP pyrophosphohydrolase" evidence="15">
    <location>
        <begin position="122"/>
        <end position="225"/>
    </location>
</feature>
<evidence type="ECO:0000259" key="16">
    <source>
        <dbReference type="Pfam" id="PF01502"/>
    </source>
</evidence>
<evidence type="ECO:0000256" key="4">
    <source>
        <dbReference type="ARBA" id="ARBA00005169"/>
    </source>
</evidence>
<evidence type="ECO:0000256" key="1">
    <source>
        <dbReference type="ARBA" id="ARBA00000024"/>
    </source>
</evidence>
<comment type="catalytic activity">
    <reaction evidence="2 15">
        <text>1-(5-phospho-beta-D-ribosyl)-ATP + H2O = 1-(5-phospho-beta-D-ribosyl)-5'-AMP + diphosphate + H(+)</text>
        <dbReference type="Rhea" id="RHEA:22828"/>
        <dbReference type="ChEBI" id="CHEBI:15377"/>
        <dbReference type="ChEBI" id="CHEBI:15378"/>
        <dbReference type="ChEBI" id="CHEBI:33019"/>
        <dbReference type="ChEBI" id="CHEBI:59457"/>
        <dbReference type="ChEBI" id="CHEBI:73183"/>
        <dbReference type="EC" id="3.6.1.31"/>
    </reaction>
</comment>
<keyword evidence="13 15" id="KW-0368">Histidine biosynthesis</keyword>
<protein>
    <recommendedName>
        <fullName evidence="15">Histidine biosynthesis bifunctional protein HisIE</fullName>
    </recommendedName>
    <domain>
        <recommendedName>
            <fullName evidence="15">Phosphoribosyl-AMP cyclohydrolase</fullName>
            <shortName evidence="15">PRA-CH</shortName>
            <ecNumber evidence="15">3.5.4.19</ecNumber>
        </recommendedName>
    </domain>
    <domain>
        <recommendedName>
            <fullName evidence="15">Phosphoribosyl-ATP pyrophosphatase</fullName>
            <shortName evidence="15">PRA-PH</shortName>
            <ecNumber evidence="15">3.6.1.31</ecNumber>
        </recommendedName>
    </domain>
</protein>
<dbReference type="EC" id="3.6.1.31" evidence="15"/>
<dbReference type="HAMAP" id="MF_01021">
    <property type="entry name" value="HisI"/>
    <property type="match status" value="1"/>
</dbReference>
<keyword evidence="8 15" id="KW-0963">Cytoplasm</keyword>
<dbReference type="EMBL" id="AP019697">
    <property type="protein sequence ID" value="BBK25928.1"/>
    <property type="molecule type" value="Genomic_DNA"/>
</dbReference>
<dbReference type="Gene3D" id="1.10.287.1080">
    <property type="entry name" value="MazG-like"/>
    <property type="match status" value="1"/>
</dbReference>
<evidence type="ECO:0000256" key="5">
    <source>
        <dbReference type="ARBA" id="ARBA00005204"/>
    </source>
</evidence>
<dbReference type="CDD" id="cd11534">
    <property type="entry name" value="NTP-PPase_HisIE_like"/>
    <property type="match status" value="1"/>
</dbReference>
<dbReference type="RefSeq" id="WP_143332880.1">
    <property type="nucleotide sequence ID" value="NZ_AP019697.1"/>
</dbReference>
<dbReference type="PANTHER" id="PTHR42945">
    <property type="entry name" value="HISTIDINE BIOSYNTHESIS BIFUNCTIONAL PROTEIN"/>
    <property type="match status" value="1"/>
</dbReference>
<dbReference type="FunFam" id="3.10.20.810:FF:000001">
    <property type="entry name" value="Histidine biosynthesis bifunctional protein HisIE"/>
    <property type="match status" value="1"/>
</dbReference>
<proteinExistence type="inferred from homology"/>
<reference evidence="18" key="1">
    <citation type="submission" date="2019-05" db="EMBL/GenBank/DDBJ databases">
        <title>Complete genome sequencing of Dialister sp. strain 5BBH33.</title>
        <authorList>
            <person name="Sakamoto M."/>
            <person name="Murakami T."/>
            <person name="Mori H."/>
        </authorList>
    </citation>
    <scope>NUCLEOTIDE SEQUENCE [LARGE SCALE GENOMIC DNA]</scope>
    <source>
        <strain evidence="18">5BBH33</strain>
    </source>
</reference>
<dbReference type="HAMAP" id="MF_01019">
    <property type="entry name" value="HisIE"/>
    <property type="match status" value="1"/>
</dbReference>
<dbReference type="NCBIfam" id="NF002747">
    <property type="entry name" value="PRK02759.1"/>
    <property type="match status" value="1"/>
</dbReference>
<keyword evidence="10 15" id="KW-0547">Nucleotide-binding</keyword>
<dbReference type="KEGG" id="dho:Dia5BBH33_18630"/>
<dbReference type="GO" id="GO:0005524">
    <property type="term" value="F:ATP binding"/>
    <property type="evidence" value="ECO:0007669"/>
    <property type="project" value="UniProtKB-KW"/>
</dbReference>
<comment type="similarity">
    <text evidence="6 15">In the C-terminal section; belongs to the PRA-PH family.</text>
</comment>
<dbReference type="EC" id="3.5.4.19" evidence="15"/>
<dbReference type="UniPathway" id="UPA00031">
    <property type="reaction ID" value="UER00007"/>
</dbReference>
<dbReference type="GO" id="GO:0004636">
    <property type="term" value="F:phosphoribosyl-ATP diphosphatase activity"/>
    <property type="evidence" value="ECO:0007669"/>
    <property type="project" value="UniProtKB-UniRule"/>
</dbReference>